<dbReference type="EMBL" id="ML977369">
    <property type="protein sequence ID" value="KAF2105914.1"/>
    <property type="molecule type" value="Genomic_DNA"/>
</dbReference>
<evidence type="ECO:0000259" key="1">
    <source>
        <dbReference type="PROSITE" id="PS50181"/>
    </source>
</evidence>
<evidence type="ECO:0000313" key="2">
    <source>
        <dbReference type="EMBL" id="KAF2105914.1"/>
    </source>
</evidence>
<organism evidence="2 3">
    <name type="scientific">Lophiotrema nucula</name>
    <dbReference type="NCBI Taxonomy" id="690887"/>
    <lineage>
        <taxon>Eukaryota</taxon>
        <taxon>Fungi</taxon>
        <taxon>Dikarya</taxon>
        <taxon>Ascomycota</taxon>
        <taxon>Pezizomycotina</taxon>
        <taxon>Dothideomycetes</taxon>
        <taxon>Pleosporomycetidae</taxon>
        <taxon>Pleosporales</taxon>
        <taxon>Lophiotremataceae</taxon>
        <taxon>Lophiotrema</taxon>
    </lineage>
</organism>
<dbReference type="AlphaFoldDB" id="A0A6A5YGS0"/>
<keyword evidence="3" id="KW-1185">Reference proteome</keyword>
<dbReference type="PROSITE" id="PS50181">
    <property type="entry name" value="FBOX"/>
    <property type="match status" value="1"/>
</dbReference>
<reference evidence="2" key="1">
    <citation type="journal article" date="2020" name="Stud. Mycol.">
        <title>101 Dothideomycetes genomes: a test case for predicting lifestyles and emergence of pathogens.</title>
        <authorList>
            <person name="Haridas S."/>
            <person name="Albert R."/>
            <person name="Binder M."/>
            <person name="Bloem J."/>
            <person name="Labutti K."/>
            <person name="Salamov A."/>
            <person name="Andreopoulos B."/>
            <person name="Baker S."/>
            <person name="Barry K."/>
            <person name="Bills G."/>
            <person name="Bluhm B."/>
            <person name="Cannon C."/>
            <person name="Castanera R."/>
            <person name="Culley D."/>
            <person name="Daum C."/>
            <person name="Ezra D."/>
            <person name="Gonzalez J."/>
            <person name="Henrissat B."/>
            <person name="Kuo A."/>
            <person name="Liang C."/>
            <person name="Lipzen A."/>
            <person name="Lutzoni F."/>
            <person name="Magnuson J."/>
            <person name="Mondo S."/>
            <person name="Nolan M."/>
            <person name="Ohm R."/>
            <person name="Pangilinan J."/>
            <person name="Park H.-J."/>
            <person name="Ramirez L."/>
            <person name="Alfaro M."/>
            <person name="Sun H."/>
            <person name="Tritt A."/>
            <person name="Yoshinaga Y."/>
            <person name="Zwiers L.-H."/>
            <person name="Turgeon B."/>
            <person name="Goodwin S."/>
            <person name="Spatafora J."/>
            <person name="Crous P."/>
            <person name="Grigoriev I."/>
        </authorList>
    </citation>
    <scope>NUCLEOTIDE SEQUENCE</scope>
    <source>
        <strain evidence="2">CBS 627.86</strain>
    </source>
</reference>
<dbReference type="InterPro" id="IPR001810">
    <property type="entry name" value="F-box_dom"/>
</dbReference>
<sequence length="306" mass="34431">MDATQQRRSKGILASKCPLDFGRHALSPRYNLGTLDEKLPAELQQMVLHHVDVKTLLAFRCVTMKAMEVVNQMLEFSKVAAHAPDTIRMAISLGTLSGFTIAELYTKLCQRTCDSCPRVCHFIDMVSLTRCCMSPFSQCDMPHQYEPQEIYSWLEDAEITSLPQIRVMAGTSNIFVCIDSRSGPNVTTRGPSKSAETYCDIQTAKYLEYHLAQFEEDRCEELLRISATVVMAPWLGEKSTSGEWGSFCSLCAEISKDRGEEARLEMPQQAIDWPKAENLHLILYTKDQLSQHMLEEHGAVPPQGTV</sequence>
<protein>
    <recommendedName>
        <fullName evidence="1">F-box domain-containing protein</fullName>
    </recommendedName>
</protein>
<proteinExistence type="predicted"/>
<dbReference type="Proteomes" id="UP000799770">
    <property type="component" value="Unassembled WGS sequence"/>
</dbReference>
<accession>A0A6A5YGS0</accession>
<name>A0A6A5YGS0_9PLEO</name>
<feature type="domain" description="F-box" evidence="1">
    <location>
        <begin position="33"/>
        <end position="79"/>
    </location>
</feature>
<gene>
    <name evidence="2" type="ORF">BDV96DRAFT_591778</name>
</gene>
<evidence type="ECO:0000313" key="3">
    <source>
        <dbReference type="Proteomes" id="UP000799770"/>
    </source>
</evidence>
<dbReference type="OrthoDB" id="3792830at2759"/>